<reference evidence="4" key="1">
    <citation type="submission" date="2018-04" db="EMBL/GenBank/DDBJ databases">
        <authorList>
            <person name="Lucker S."/>
            <person name="Sakoula D."/>
        </authorList>
    </citation>
    <scope>NUCLEOTIDE SEQUENCE [LARGE SCALE GENOMIC DNA]</scope>
</reference>
<keyword evidence="2" id="KW-0732">Signal</keyword>
<feature type="chain" id="PRO_5016342907" description="Lipoprotein" evidence="2">
    <location>
        <begin position="22"/>
        <end position="128"/>
    </location>
</feature>
<evidence type="ECO:0000313" key="3">
    <source>
        <dbReference type="EMBL" id="SPP66335.1"/>
    </source>
</evidence>
<dbReference type="Proteomes" id="UP000248168">
    <property type="component" value="Unassembled WGS sequence"/>
</dbReference>
<evidence type="ECO:0008006" key="5">
    <source>
        <dbReference type="Google" id="ProtNLM"/>
    </source>
</evidence>
<dbReference type="EMBL" id="OUNR01000019">
    <property type="protein sequence ID" value="SPP66335.1"/>
    <property type="molecule type" value="Genomic_DNA"/>
</dbReference>
<evidence type="ECO:0000313" key="4">
    <source>
        <dbReference type="Proteomes" id="UP000248168"/>
    </source>
</evidence>
<keyword evidence="4" id="KW-1185">Reference proteome</keyword>
<dbReference type="AlphaFoldDB" id="A0A330L9G1"/>
<protein>
    <recommendedName>
        <fullName evidence="5">Lipoprotein</fullName>
    </recommendedName>
</protein>
<dbReference type="InParanoid" id="A0A330L9G1"/>
<gene>
    <name evidence="3" type="ORF">NITLEN_60138</name>
</gene>
<accession>A0A330L9G1</accession>
<evidence type="ECO:0000256" key="2">
    <source>
        <dbReference type="SAM" id="SignalP"/>
    </source>
</evidence>
<feature type="region of interest" description="Disordered" evidence="1">
    <location>
        <begin position="71"/>
        <end position="102"/>
    </location>
</feature>
<sequence>MIRLVSVVSILGLALWSQGCAGMSSQQSTGVPAQQMISSHDHPHLANYYADQAQKLREKAKQWEFAAGLYEKHPEPDATGQHAARSPQTTRRRRMKPMPWLRNTERCAHTAWSSRQASYGPIHRVGEP</sequence>
<evidence type="ECO:0000256" key="1">
    <source>
        <dbReference type="SAM" id="MobiDB-lite"/>
    </source>
</evidence>
<dbReference type="PROSITE" id="PS51257">
    <property type="entry name" value="PROKAR_LIPOPROTEIN"/>
    <property type="match status" value="1"/>
</dbReference>
<name>A0A330L9G1_9BACT</name>
<proteinExistence type="predicted"/>
<organism evidence="3 4">
    <name type="scientific">Nitrospira lenta</name>
    <dbReference type="NCBI Taxonomy" id="1436998"/>
    <lineage>
        <taxon>Bacteria</taxon>
        <taxon>Pseudomonadati</taxon>
        <taxon>Nitrospirota</taxon>
        <taxon>Nitrospiria</taxon>
        <taxon>Nitrospirales</taxon>
        <taxon>Nitrospiraceae</taxon>
        <taxon>Nitrospira</taxon>
    </lineage>
</organism>
<feature type="signal peptide" evidence="2">
    <location>
        <begin position="1"/>
        <end position="21"/>
    </location>
</feature>